<name>A0ABV6FTE7_9BACT</name>
<proteinExistence type="predicted"/>
<comment type="caution">
    <text evidence="2">The sequence shown here is derived from an EMBL/GenBank/DDBJ whole genome shotgun (WGS) entry which is preliminary data.</text>
</comment>
<keyword evidence="3" id="KW-1185">Reference proteome</keyword>
<evidence type="ECO:0000313" key="3">
    <source>
        <dbReference type="Proteomes" id="UP001589797"/>
    </source>
</evidence>
<evidence type="ECO:0008006" key="4">
    <source>
        <dbReference type="Google" id="ProtNLM"/>
    </source>
</evidence>
<feature type="transmembrane region" description="Helical" evidence="1">
    <location>
        <begin position="76"/>
        <end position="96"/>
    </location>
</feature>
<evidence type="ECO:0000256" key="1">
    <source>
        <dbReference type="SAM" id="Phobius"/>
    </source>
</evidence>
<keyword evidence="1" id="KW-0812">Transmembrane</keyword>
<dbReference type="Proteomes" id="UP001589797">
    <property type="component" value="Unassembled WGS sequence"/>
</dbReference>
<feature type="transmembrane region" description="Helical" evidence="1">
    <location>
        <begin position="43"/>
        <end position="64"/>
    </location>
</feature>
<gene>
    <name evidence="2" type="ORF">ACFFIP_10680</name>
</gene>
<reference evidence="2 3" key="1">
    <citation type="submission" date="2024-09" db="EMBL/GenBank/DDBJ databases">
        <authorList>
            <person name="Sun Q."/>
            <person name="Mori K."/>
        </authorList>
    </citation>
    <scope>NUCLEOTIDE SEQUENCE [LARGE SCALE GENOMIC DNA]</scope>
    <source>
        <strain evidence="2 3">CCM 7650</strain>
    </source>
</reference>
<keyword evidence="1" id="KW-0472">Membrane</keyword>
<feature type="transmembrane region" description="Helical" evidence="1">
    <location>
        <begin position="155"/>
        <end position="174"/>
    </location>
</feature>
<sequence length="199" mass="23767">MDEFDALKNSWHKQKLAKDSHKEIELLKEKAIGQAEAWRKKQLWTNLGMTASFAVVFGVIYWVWTSFIGQPSSFYFGMGIMAVLLLVFLGIQWYSYQPDWGNLDENPKMQIKKRKQKLQMNKWILTKGMPIYFTVLLMAFYIYYFGLFQGASWEYWALSYVLTTVYFGVMAWFARLKVKKQIQRIEELEAYLHEWEEMI</sequence>
<accession>A0ABV6FTE7</accession>
<feature type="transmembrane region" description="Helical" evidence="1">
    <location>
        <begin position="123"/>
        <end position="143"/>
    </location>
</feature>
<dbReference type="RefSeq" id="WP_382387617.1">
    <property type="nucleotide sequence ID" value="NZ_JBHLWI010000029.1"/>
</dbReference>
<organism evidence="2 3">
    <name type="scientific">Fontibacter flavus</name>
    <dbReference type="NCBI Taxonomy" id="654838"/>
    <lineage>
        <taxon>Bacteria</taxon>
        <taxon>Pseudomonadati</taxon>
        <taxon>Bacteroidota</taxon>
        <taxon>Cytophagia</taxon>
        <taxon>Cytophagales</taxon>
        <taxon>Cyclobacteriaceae</taxon>
        <taxon>Fontibacter</taxon>
    </lineage>
</organism>
<evidence type="ECO:0000313" key="2">
    <source>
        <dbReference type="EMBL" id="MFC0263148.1"/>
    </source>
</evidence>
<keyword evidence="1" id="KW-1133">Transmembrane helix</keyword>
<protein>
    <recommendedName>
        <fullName evidence="4">2TM domain-containing protein</fullName>
    </recommendedName>
</protein>
<dbReference type="EMBL" id="JBHLWI010000029">
    <property type="protein sequence ID" value="MFC0263148.1"/>
    <property type="molecule type" value="Genomic_DNA"/>
</dbReference>